<dbReference type="Proteomes" id="UP000503162">
    <property type="component" value="Chromosome"/>
</dbReference>
<dbReference type="GO" id="GO:0006635">
    <property type="term" value="P:fatty acid beta-oxidation"/>
    <property type="evidence" value="ECO:0007669"/>
    <property type="project" value="TreeGrafter"/>
</dbReference>
<dbReference type="SUPFAM" id="SSF52096">
    <property type="entry name" value="ClpP/crotonase"/>
    <property type="match status" value="1"/>
</dbReference>
<proteinExistence type="inferred from homology"/>
<dbReference type="PANTHER" id="PTHR11941">
    <property type="entry name" value="ENOYL-COA HYDRATASE-RELATED"/>
    <property type="match status" value="1"/>
</dbReference>
<organism evidence="3 4">
    <name type="scientific">Hydrogenophaga crocea</name>
    <dbReference type="NCBI Taxonomy" id="2716225"/>
    <lineage>
        <taxon>Bacteria</taxon>
        <taxon>Pseudomonadati</taxon>
        <taxon>Pseudomonadota</taxon>
        <taxon>Betaproteobacteria</taxon>
        <taxon>Burkholderiales</taxon>
        <taxon>Comamonadaceae</taxon>
        <taxon>Hydrogenophaga</taxon>
    </lineage>
</organism>
<dbReference type="CDD" id="cd06558">
    <property type="entry name" value="crotonase-like"/>
    <property type="match status" value="1"/>
</dbReference>
<keyword evidence="4" id="KW-1185">Reference proteome</keyword>
<dbReference type="KEGG" id="hcz:G9Q37_05940"/>
<accession>A0A6G8IFA0</accession>
<dbReference type="RefSeq" id="WP_166225931.1">
    <property type="nucleotide sequence ID" value="NZ_CP049989.1"/>
</dbReference>
<sequence>MRNETQPRVGISTQSGVAVMTLARPQNLNALSRALTDELDANLLRLAADETVRVVVLQADGKHFCAGADIADMSTMTYDEATRTDFIGCSRELGRFPKPVIAAVHGMVLGGGCELAEMCDIVLAADDAVFAHPEVTLNAMPGAGGTQRLPRAVGRHLAMDMLLTGRRLSAEEARQAGLVSRIVSRDQLRSQALALAEEIAQRPLGLLTRMKQSVLRAHPGLDEGLAFEASSFQACFQEEPFLQAMQAFVKKQEARR</sequence>
<dbReference type="Pfam" id="PF00378">
    <property type="entry name" value="ECH_1"/>
    <property type="match status" value="1"/>
</dbReference>
<protein>
    <submittedName>
        <fullName evidence="3">Enoyl-CoA hydratase</fullName>
    </submittedName>
</protein>
<evidence type="ECO:0000256" key="1">
    <source>
        <dbReference type="ARBA" id="ARBA00005254"/>
    </source>
</evidence>
<reference evidence="3 4" key="1">
    <citation type="submission" date="2020-03" db="EMBL/GenBank/DDBJ databases">
        <title>Hydrogenophaga sp. nov. isolated from cyanobacterial mat.</title>
        <authorList>
            <person name="Thorat V."/>
            <person name="Kirdat K."/>
            <person name="Tiwarekar B."/>
            <person name="Costa E.D."/>
            <person name="Yadav A."/>
        </authorList>
    </citation>
    <scope>NUCLEOTIDE SEQUENCE [LARGE SCALE GENOMIC DNA]</scope>
    <source>
        <strain evidence="3 4">BA0156</strain>
    </source>
</reference>
<comment type="similarity">
    <text evidence="1">Belongs to the enoyl-CoA hydratase/isomerase family.</text>
</comment>
<dbReference type="GO" id="GO:0016829">
    <property type="term" value="F:lyase activity"/>
    <property type="evidence" value="ECO:0007669"/>
    <property type="project" value="UniProtKB-KW"/>
</dbReference>
<evidence type="ECO:0000313" key="4">
    <source>
        <dbReference type="Proteomes" id="UP000503162"/>
    </source>
</evidence>
<dbReference type="InterPro" id="IPR029045">
    <property type="entry name" value="ClpP/crotonase-like_dom_sf"/>
</dbReference>
<dbReference type="InterPro" id="IPR001753">
    <property type="entry name" value="Enoyl-CoA_hydra/iso"/>
</dbReference>
<evidence type="ECO:0000313" key="3">
    <source>
        <dbReference type="EMBL" id="QIM51715.1"/>
    </source>
</evidence>
<dbReference type="Gene3D" id="1.10.12.10">
    <property type="entry name" value="Lyase 2-enoyl-coa Hydratase, Chain A, domain 2"/>
    <property type="match status" value="1"/>
</dbReference>
<gene>
    <name evidence="3" type="ORF">G9Q37_05940</name>
</gene>
<keyword evidence="2" id="KW-0456">Lyase</keyword>
<dbReference type="InterPro" id="IPR014748">
    <property type="entry name" value="Enoyl-CoA_hydra_C"/>
</dbReference>
<dbReference type="AlphaFoldDB" id="A0A6G8IFA0"/>
<evidence type="ECO:0000256" key="2">
    <source>
        <dbReference type="ARBA" id="ARBA00023239"/>
    </source>
</evidence>
<dbReference type="Gene3D" id="3.90.226.10">
    <property type="entry name" value="2-enoyl-CoA Hydratase, Chain A, domain 1"/>
    <property type="match status" value="1"/>
</dbReference>
<dbReference type="PANTHER" id="PTHR11941:SF54">
    <property type="entry name" value="ENOYL-COA HYDRATASE, MITOCHONDRIAL"/>
    <property type="match status" value="1"/>
</dbReference>
<dbReference type="FunFam" id="3.90.226.10:FF:000009">
    <property type="entry name" value="Carnitinyl-CoA dehydratase"/>
    <property type="match status" value="1"/>
</dbReference>
<name>A0A6G8IFA0_9BURK</name>
<dbReference type="EMBL" id="CP049989">
    <property type="protein sequence ID" value="QIM51715.1"/>
    <property type="molecule type" value="Genomic_DNA"/>
</dbReference>